<feature type="transmembrane region" description="Helical" evidence="1">
    <location>
        <begin position="154"/>
        <end position="174"/>
    </location>
</feature>
<name>A0A1G6LLZ1_9EURY</name>
<keyword evidence="4" id="KW-1185">Reference proteome</keyword>
<dbReference type="AlphaFoldDB" id="A0A1G6LLZ1"/>
<dbReference type="Proteomes" id="UP000324021">
    <property type="component" value="Unassembled WGS sequence"/>
</dbReference>
<evidence type="ECO:0000256" key="1">
    <source>
        <dbReference type="SAM" id="Phobius"/>
    </source>
</evidence>
<evidence type="ECO:0008006" key="6">
    <source>
        <dbReference type="Google" id="ProtNLM"/>
    </source>
</evidence>
<evidence type="ECO:0000313" key="3">
    <source>
        <dbReference type="EMBL" id="SET21942.1"/>
    </source>
</evidence>
<dbReference type="Pfam" id="PF09997">
    <property type="entry name" value="DUF2238"/>
    <property type="match status" value="1"/>
</dbReference>
<evidence type="ECO:0000313" key="4">
    <source>
        <dbReference type="Proteomes" id="UP000199320"/>
    </source>
</evidence>
<feature type="transmembrane region" description="Helical" evidence="1">
    <location>
        <begin position="31"/>
        <end position="51"/>
    </location>
</feature>
<evidence type="ECO:0000313" key="5">
    <source>
        <dbReference type="Proteomes" id="UP000324021"/>
    </source>
</evidence>
<reference evidence="4 5" key="2">
    <citation type="submission" date="2016-10" db="EMBL/GenBank/DDBJ databases">
        <authorList>
            <person name="Varghese N."/>
            <person name="Submissions S."/>
        </authorList>
    </citation>
    <scope>NUCLEOTIDE SEQUENCE [LARGE SCALE GENOMIC DNA]</scope>
    <source>
        <strain evidence="2 5">CDM_1</strain>
        <strain evidence="4">CDM_6</strain>
    </source>
</reference>
<keyword evidence="1" id="KW-0812">Transmembrane</keyword>
<gene>
    <name evidence="3" type="ORF">SAMN04488694_104271</name>
    <name evidence="2" type="ORF">SAMN05192552_100431</name>
</gene>
<accession>A0A1G6LLZ1</accession>
<sequence>MATPPHTRHTTAGGGIDVTIRERLRLGPERTVLLVRVLQLVILAILVAGLWLKSLGVAINAAIGLLVTQLPALFERRYQFTMDAGLVLWITVPMLLHALGTLPLPGLDFMTPYRAVWWWDHMTHLFSSSLVAGVGYATARALDVHTDAVHFPPTFMFAYLLLFMMAFGVIWELLEFYVSVTSRLLGIPGILTQYGIDDTILDLVYDMVGGLLAAVFGTAHLTGVSDELAERLSA</sequence>
<reference evidence="3" key="1">
    <citation type="submission" date="2016-10" db="EMBL/GenBank/DDBJ databases">
        <authorList>
            <person name="de Groot N.N."/>
        </authorList>
    </citation>
    <scope>NUCLEOTIDE SEQUENCE [LARGE SCALE GENOMIC DNA]</scope>
    <source>
        <strain evidence="3">CDM_6</strain>
    </source>
</reference>
<organism evidence="2 5">
    <name type="scientific">Natrinema hispanicum</name>
    <dbReference type="NCBI Taxonomy" id="392421"/>
    <lineage>
        <taxon>Archaea</taxon>
        <taxon>Methanobacteriati</taxon>
        <taxon>Methanobacteriota</taxon>
        <taxon>Stenosarchaea group</taxon>
        <taxon>Halobacteria</taxon>
        <taxon>Halobacteriales</taxon>
        <taxon>Natrialbaceae</taxon>
        <taxon>Natrinema</taxon>
    </lineage>
</organism>
<dbReference type="STRING" id="392421.SAMN04488694_104271"/>
<proteinExistence type="predicted"/>
<keyword evidence="1" id="KW-0472">Membrane</keyword>
<evidence type="ECO:0000313" key="2">
    <source>
        <dbReference type="EMBL" id="SDC44221.1"/>
    </source>
</evidence>
<dbReference type="EMBL" id="FMZP01000004">
    <property type="protein sequence ID" value="SDC44221.1"/>
    <property type="molecule type" value="Genomic_DNA"/>
</dbReference>
<keyword evidence="1" id="KW-1133">Transmembrane helix</keyword>
<feature type="transmembrane region" description="Helical" evidence="1">
    <location>
        <begin position="86"/>
        <end position="104"/>
    </location>
</feature>
<feature type="transmembrane region" description="Helical" evidence="1">
    <location>
        <begin position="124"/>
        <end position="142"/>
    </location>
</feature>
<dbReference type="InterPro" id="IPR014509">
    <property type="entry name" value="YjdF-like"/>
</dbReference>
<dbReference type="EMBL" id="FOIC01000004">
    <property type="protein sequence ID" value="SET21942.1"/>
    <property type="molecule type" value="Genomic_DNA"/>
</dbReference>
<dbReference type="Proteomes" id="UP000199320">
    <property type="component" value="Unassembled WGS sequence"/>
</dbReference>
<protein>
    <recommendedName>
        <fullName evidence="6">Membrane protein YjdF</fullName>
    </recommendedName>
</protein>
<feature type="transmembrane region" description="Helical" evidence="1">
    <location>
        <begin position="57"/>
        <end position="74"/>
    </location>
</feature>